<dbReference type="EMBL" id="JAIOIV010000095">
    <property type="protein sequence ID" value="MBZ0156898.1"/>
    <property type="molecule type" value="Genomic_DNA"/>
</dbReference>
<organism evidence="3 4">
    <name type="scientific">Candidatus Nitrobium versatile</name>
    <dbReference type="NCBI Taxonomy" id="2884831"/>
    <lineage>
        <taxon>Bacteria</taxon>
        <taxon>Pseudomonadati</taxon>
        <taxon>Nitrospirota</taxon>
        <taxon>Nitrospiria</taxon>
        <taxon>Nitrospirales</taxon>
        <taxon>Nitrospiraceae</taxon>
        <taxon>Candidatus Nitrobium</taxon>
    </lineage>
</organism>
<name>A0A953J5T4_9BACT</name>
<comment type="caution">
    <text evidence="3">The sequence shown here is derived from an EMBL/GenBank/DDBJ whole genome shotgun (WGS) entry which is preliminary data.</text>
</comment>
<gene>
    <name evidence="3" type="ORF">K8I29_11910</name>
</gene>
<protein>
    <submittedName>
        <fullName evidence="3">DUF305 domain-containing protein</fullName>
    </submittedName>
</protein>
<dbReference type="AlphaFoldDB" id="A0A953J5T4"/>
<reference evidence="3" key="1">
    <citation type="journal article" date="2021" name="bioRxiv">
        <title>Unraveling nitrogen, sulfur and carbon metabolic pathways and microbial community transcriptional responses to substrate deprivation and toxicity stresses in a bioreactor mimicking anoxic brackish coastal sediment conditions.</title>
        <authorList>
            <person name="Martins P.D."/>
            <person name="Echeveste M.J."/>
            <person name="Arshad A."/>
            <person name="Kurth J."/>
            <person name="Ouboter H."/>
            <person name="Jetten M.S.M."/>
            <person name="Welte C.U."/>
        </authorList>
    </citation>
    <scope>NUCLEOTIDE SEQUENCE</scope>
    <source>
        <strain evidence="3">MAG_39</strain>
    </source>
</reference>
<dbReference type="InterPro" id="IPR012347">
    <property type="entry name" value="Ferritin-like"/>
</dbReference>
<dbReference type="PANTHER" id="PTHR36933">
    <property type="entry name" value="SLL0788 PROTEIN"/>
    <property type="match status" value="1"/>
</dbReference>
<dbReference type="Pfam" id="PF03713">
    <property type="entry name" value="DUF305"/>
    <property type="match status" value="1"/>
</dbReference>
<keyword evidence="1" id="KW-0732">Signal</keyword>
<dbReference type="Proteomes" id="UP000705867">
    <property type="component" value="Unassembled WGS sequence"/>
</dbReference>
<feature type="chain" id="PRO_5036877452" evidence="1">
    <location>
        <begin position="21"/>
        <end position="224"/>
    </location>
</feature>
<accession>A0A953J5T4</accession>
<dbReference type="InterPro" id="IPR005183">
    <property type="entry name" value="DUF305_CopM-like"/>
</dbReference>
<proteinExistence type="predicted"/>
<dbReference type="PANTHER" id="PTHR36933:SF1">
    <property type="entry name" value="SLL0788 PROTEIN"/>
    <property type="match status" value="1"/>
</dbReference>
<evidence type="ECO:0000313" key="4">
    <source>
        <dbReference type="Proteomes" id="UP000705867"/>
    </source>
</evidence>
<sequence>MLKVFLTVFLLVSITALLTAADIPRPHGKGDRAAHDTFTPGTDRPFDTLMYDAVRIMHRDMGAVKKYGDPDLDFVSLMIPHHQGAVDMARVVLLYGKDRELGNLAQRIIASQVTEIRIMKEWKARQTLARQAVSGEAFYPLLEKAHAAMHRNMENAPRTGDPDHDFAVLMIPHHQGAVDMAKALLLHGKDPEMRTLAQQMITEQQYEIDLMQSWLKTHQLPETK</sequence>
<evidence type="ECO:0000256" key="1">
    <source>
        <dbReference type="SAM" id="SignalP"/>
    </source>
</evidence>
<feature type="domain" description="DUF305" evidence="2">
    <location>
        <begin position="71"/>
        <end position="215"/>
    </location>
</feature>
<dbReference type="Gene3D" id="1.20.1260.10">
    <property type="match status" value="2"/>
</dbReference>
<evidence type="ECO:0000259" key="2">
    <source>
        <dbReference type="Pfam" id="PF03713"/>
    </source>
</evidence>
<reference evidence="3" key="2">
    <citation type="submission" date="2021-08" db="EMBL/GenBank/DDBJ databases">
        <authorList>
            <person name="Dalcin Martins P."/>
        </authorList>
    </citation>
    <scope>NUCLEOTIDE SEQUENCE</scope>
    <source>
        <strain evidence="3">MAG_39</strain>
    </source>
</reference>
<evidence type="ECO:0000313" key="3">
    <source>
        <dbReference type="EMBL" id="MBZ0156898.1"/>
    </source>
</evidence>
<feature type="signal peptide" evidence="1">
    <location>
        <begin position="1"/>
        <end position="20"/>
    </location>
</feature>